<evidence type="ECO:0000313" key="1">
    <source>
        <dbReference type="EMBL" id="KAF7818015.1"/>
    </source>
</evidence>
<keyword evidence="2" id="KW-1185">Reference proteome</keyword>
<dbReference type="AlphaFoldDB" id="A0A834WC90"/>
<dbReference type="EMBL" id="JAAIUW010000008">
    <property type="protein sequence ID" value="KAF7818015.1"/>
    <property type="molecule type" value="Genomic_DNA"/>
</dbReference>
<name>A0A834WC90_9FABA</name>
<reference evidence="1" key="1">
    <citation type="submission" date="2020-09" db="EMBL/GenBank/DDBJ databases">
        <title>Genome-Enabled Discovery of Anthraquinone Biosynthesis in Senna tora.</title>
        <authorList>
            <person name="Kang S.-H."/>
            <person name="Pandey R.P."/>
            <person name="Lee C.-M."/>
            <person name="Sim J.-S."/>
            <person name="Jeong J.-T."/>
            <person name="Choi B.-S."/>
            <person name="Jung M."/>
            <person name="Ginzburg D."/>
            <person name="Zhao K."/>
            <person name="Won S.Y."/>
            <person name="Oh T.-J."/>
            <person name="Yu Y."/>
            <person name="Kim N.-H."/>
            <person name="Lee O.R."/>
            <person name="Lee T.-H."/>
            <person name="Bashyal P."/>
            <person name="Kim T.-S."/>
            <person name="Lee W.-H."/>
            <person name="Kawkins C."/>
            <person name="Kim C.-K."/>
            <person name="Kim J.S."/>
            <person name="Ahn B.O."/>
            <person name="Rhee S.Y."/>
            <person name="Sohng J.K."/>
        </authorList>
    </citation>
    <scope>NUCLEOTIDE SEQUENCE</scope>
    <source>
        <tissue evidence="1">Leaf</tissue>
    </source>
</reference>
<proteinExistence type="predicted"/>
<dbReference type="Proteomes" id="UP000634136">
    <property type="component" value="Unassembled WGS sequence"/>
</dbReference>
<gene>
    <name evidence="1" type="ORF">G2W53_023470</name>
</gene>
<comment type="caution">
    <text evidence="1">The sequence shown here is derived from an EMBL/GenBank/DDBJ whole genome shotgun (WGS) entry which is preliminary data.</text>
</comment>
<organism evidence="1 2">
    <name type="scientific">Senna tora</name>
    <dbReference type="NCBI Taxonomy" id="362788"/>
    <lineage>
        <taxon>Eukaryota</taxon>
        <taxon>Viridiplantae</taxon>
        <taxon>Streptophyta</taxon>
        <taxon>Embryophyta</taxon>
        <taxon>Tracheophyta</taxon>
        <taxon>Spermatophyta</taxon>
        <taxon>Magnoliopsida</taxon>
        <taxon>eudicotyledons</taxon>
        <taxon>Gunneridae</taxon>
        <taxon>Pentapetalae</taxon>
        <taxon>rosids</taxon>
        <taxon>fabids</taxon>
        <taxon>Fabales</taxon>
        <taxon>Fabaceae</taxon>
        <taxon>Caesalpinioideae</taxon>
        <taxon>Cassia clade</taxon>
        <taxon>Senna</taxon>
    </lineage>
</organism>
<evidence type="ECO:0000313" key="2">
    <source>
        <dbReference type="Proteomes" id="UP000634136"/>
    </source>
</evidence>
<protein>
    <submittedName>
        <fullName evidence="1">Uncharacterized protein</fullName>
    </submittedName>
</protein>
<accession>A0A834WC90</accession>
<sequence>MDGIEQSGKEVEIEGRVVRRRHLKIKVG</sequence>